<proteinExistence type="predicted"/>
<dbReference type="RefSeq" id="WP_312883055.1">
    <property type="nucleotide sequence ID" value="NZ_JACHJY010000002.1"/>
</dbReference>
<dbReference type="GO" id="GO:0008725">
    <property type="term" value="F:DNA-3-methyladenine glycosylase activity"/>
    <property type="evidence" value="ECO:0007669"/>
    <property type="project" value="InterPro"/>
</dbReference>
<evidence type="ECO:0000313" key="3">
    <source>
        <dbReference type="Proteomes" id="UP000582643"/>
    </source>
</evidence>
<dbReference type="Gene3D" id="1.10.340.30">
    <property type="entry name" value="Hypothetical protein, domain 2"/>
    <property type="match status" value="1"/>
</dbReference>
<protein>
    <submittedName>
        <fullName evidence="2">DNA-3-methyladenine glycosylase I</fullName>
    </submittedName>
</protein>
<dbReference type="InterPro" id="IPR052891">
    <property type="entry name" value="DNA-3mA_glycosylase"/>
</dbReference>
<gene>
    <name evidence="2" type="ORF">GGE06_001646</name>
</gene>
<sequence length="163" mass="18278">MFVVLLRFAADKSQAPDHMADHQEWIRQGVEDGVFPVVDDRRLFEKISLEGFQSGLGWRTILARRENFRKAFAGFDFHLVAEFTEADVDRLLQDPGIVRHRGKIEAVVDNARRAVDLAAEEGSLAAFFWRSEPGPDEVDPPQTVSTSPAEPGRCDGALQTLTR</sequence>
<dbReference type="GO" id="GO:0006284">
    <property type="term" value="P:base-excision repair"/>
    <property type="evidence" value="ECO:0007669"/>
    <property type="project" value="InterPro"/>
</dbReference>
<accession>A0A7W7TWT8</accession>
<organism evidence="2 3">
    <name type="scientific">Streptomyces nymphaeiformis</name>
    <dbReference type="NCBI Taxonomy" id="2663842"/>
    <lineage>
        <taxon>Bacteria</taxon>
        <taxon>Bacillati</taxon>
        <taxon>Actinomycetota</taxon>
        <taxon>Actinomycetes</taxon>
        <taxon>Kitasatosporales</taxon>
        <taxon>Streptomycetaceae</taxon>
        <taxon>Streptomyces</taxon>
    </lineage>
</organism>
<dbReference type="PANTHER" id="PTHR30037">
    <property type="entry name" value="DNA-3-METHYLADENINE GLYCOSYLASE 1"/>
    <property type="match status" value="1"/>
</dbReference>
<dbReference type="Proteomes" id="UP000582643">
    <property type="component" value="Unassembled WGS sequence"/>
</dbReference>
<dbReference type="AlphaFoldDB" id="A0A7W7TWT8"/>
<dbReference type="Pfam" id="PF03352">
    <property type="entry name" value="Adenine_glyco"/>
    <property type="match status" value="1"/>
</dbReference>
<keyword evidence="3" id="KW-1185">Reference proteome</keyword>
<evidence type="ECO:0000313" key="2">
    <source>
        <dbReference type="EMBL" id="MBB4980738.1"/>
    </source>
</evidence>
<dbReference type="EMBL" id="JACHJY010000002">
    <property type="protein sequence ID" value="MBB4980738.1"/>
    <property type="molecule type" value="Genomic_DNA"/>
</dbReference>
<dbReference type="PANTHER" id="PTHR30037:SF4">
    <property type="entry name" value="DNA-3-METHYLADENINE GLYCOSYLASE I"/>
    <property type="match status" value="1"/>
</dbReference>
<evidence type="ECO:0000256" key="1">
    <source>
        <dbReference type="SAM" id="MobiDB-lite"/>
    </source>
</evidence>
<comment type="caution">
    <text evidence="2">The sequence shown here is derived from an EMBL/GenBank/DDBJ whole genome shotgun (WGS) entry which is preliminary data.</text>
</comment>
<dbReference type="InterPro" id="IPR005019">
    <property type="entry name" value="Adenine_glyco"/>
</dbReference>
<dbReference type="InterPro" id="IPR011257">
    <property type="entry name" value="DNA_glycosylase"/>
</dbReference>
<reference evidence="2 3" key="1">
    <citation type="submission" date="2020-08" db="EMBL/GenBank/DDBJ databases">
        <title>Genomic Encyclopedia of Type Strains, Phase III (KMG-III): the genomes of soil and plant-associated and newly described type strains.</title>
        <authorList>
            <person name="Whitman W."/>
        </authorList>
    </citation>
    <scope>NUCLEOTIDE SEQUENCE [LARGE SCALE GENOMIC DNA]</scope>
    <source>
        <strain evidence="2 3">SFB5A</strain>
    </source>
</reference>
<name>A0A7W7TWT8_9ACTN</name>
<dbReference type="SUPFAM" id="SSF48150">
    <property type="entry name" value="DNA-glycosylase"/>
    <property type="match status" value="1"/>
</dbReference>
<feature type="region of interest" description="Disordered" evidence="1">
    <location>
        <begin position="131"/>
        <end position="163"/>
    </location>
</feature>